<dbReference type="VEuPathDB" id="FungiDB:I7I53_10667"/>
<evidence type="ECO:0000313" key="2">
    <source>
        <dbReference type="EMBL" id="QSS50101.1"/>
    </source>
</evidence>
<reference evidence="2" key="1">
    <citation type="submission" date="2021-01" db="EMBL/GenBank/DDBJ databases">
        <title>Chromosome-level genome assembly of a human fungal pathogen reveals clustering of transcriptionally co-regulated genes.</title>
        <authorList>
            <person name="Voorhies M."/>
            <person name="Cohen S."/>
            <person name="Shea T.P."/>
            <person name="Petrus S."/>
            <person name="Munoz J.F."/>
            <person name="Poplawski S."/>
            <person name="Goldman W.E."/>
            <person name="Michael T."/>
            <person name="Cuomo C.A."/>
            <person name="Sil A."/>
            <person name="Beyhan S."/>
        </authorList>
    </citation>
    <scope>NUCLEOTIDE SEQUENCE</scope>
    <source>
        <strain evidence="2">H88</strain>
    </source>
</reference>
<feature type="region of interest" description="Disordered" evidence="1">
    <location>
        <begin position="15"/>
        <end position="47"/>
    </location>
</feature>
<evidence type="ECO:0000313" key="3">
    <source>
        <dbReference type="Proteomes" id="UP000663419"/>
    </source>
</evidence>
<name>A0A8A1L933_AJEC8</name>
<accession>A0A8A1L933</accession>
<dbReference type="AlphaFoldDB" id="A0A8A1L933"/>
<dbReference type="Proteomes" id="UP000663419">
    <property type="component" value="Chromosome 1"/>
</dbReference>
<protein>
    <submittedName>
        <fullName evidence="2">Uncharacterized protein</fullName>
    </submittedName>
</protein>
<dbReference type="EMBL" id="CP069102">
    <property type="protein sequence ID" value="QSS50101.1"/>
    <property type="molecule type" value="Genomic_DNA"/>
</dbReference>
<feature type="compositionally biased region" description="Low complexity" evidence="1">
    <location>
        <begin position="19"/>
        <end position="37"/>
    </location>
</feature>
<organism evidence="2 3">
    <name type="scientific">Ajellomyces capsulatus (strain H88)</name>
    <name type="common">Darling's disease fungus</name>
    <name type="synonym">Histoplasma capsulatum</name>
    <dbReference type="NCBI Taxonomy" id="544711"/>
    <lineage>
        <taxon>Eukaryota</taxon>
        <taxon>Fungi</taxon>
        <taxon>Dikarya</taxon>
        <taxon>Ascomycota</taxon>
        <taxon>Pezizomycotina</taxon>
        <taxon>Eurotiomycetes</taxon>
        <taxon>Eurotiomycetidae</taxon>
        <taxon>Onygenales</taxon>
        <taxon>Ajellomycetaceae</taxon>
        <taxon>Histoplasma</taxon>
    </lineage>
</organism>
<evidence type="ECO:0000256" key="1">
    <source>
        <dbReference type="SAM" id="MobiDB-lite"/>
    </source>
</evidence>
<proteinExistence type="predicted"/>
<sequence length="63" mass="6643">MVPKRMLARCLALPPAGLSSSSSEEFSDSAMDHSSSSGRARDLRVRGPGRGAAAKADFWLSCC</sequence>
<gene>
    <name evidence="2" type="ORF">I7I53_10667</name>
</gene>